<keyword evidence="1" id="KW-0802">TPR repeat</keyword>
<accession>F6QKD0</accession>
<dbReference type="PANTHER" id="PTHR15254:SF2">
    <property type="entry name" value="FANCONI ANEMIA GROUP G PROTEIN"/>
    <property type="match status" value="1"/>
</dbReference>
<dbReference type="ExpressionAtlas" id="F6QKD0">
    <property type="expression patterns" value="differential"/>
</dbReference>
<feature type="repeat" description="TPR" evidence="1">
    <location>
        <begin position="243"/>
        <end position="276"/>
    </location>
</feature>
<dbReference type="Xenbase" id="XB-GENE-5962554">
    <property type="gene designation" value="fancg"/>
</dbReference>
<reference evidence="3" key="2">
    <citation type="submission" date="2011-06" db="UniProtKB">
        <authorList>
            <consortium name="Ensembl"/>
        </authorList>
    </citation>
    <scope>IDENTIFICATION</scope>
</reference>
<sequence>MAGDCLTLWLEENNVIVSQWQGSTSCANTPTDKQKLQLCHADLYRLLQKIQGLPASPRSLPLEMSVLFNAVICHISATGRIHGEHNNHIAEALVRVLAVGSPGVTEQSSAELWQRVLRGGYAPDMAAPLHRVAGLQGALWLAEEKLQEVHDLISSLLHPEDPACSTHIRAEEKLLAVLRAWRVPSESGERALVVQPVQQLRDVLYTSAAFLQGIRAMEASQLPSAIDLLREAAESLCSSRVLAQMYTCLGFCFQKLEKPQTALQYWKQALQLDFRCLAALHHSAALYRAMGNVEAELEALSLLYKALLSPQPEAASSSTQACFLIGTELIVKAPSLTCAVRSPSPWKVKYLTARSCLASKRGEEAAEHYLDLLALLQDEAHQEDLLPNPDPAPRIPEVFLEAAASLVLEKRWQDAMTVCEEVLGRTAELIPGSLSVDRTQGSPAGIAEQLNCILWASAAHLHQGLSQGLLGDHKEAVTEYTKCINLLVKVQFTNTGAGEEMETDWHSTEEAMLCVLKAAAFLGRGRQFLALGKQKESLVNVQLGLQVSPGEALRVQRVAEGHIHSTAWVKGRNSQSRIPLNCTGIYAHTGHWHYIQMLESNVGLTGTHTGHWHYIQMLESNVGLTGTHTGHRHYIQMLESNVGLTGTHTGHWHYIQMLESNVGLTGTHTGHWHYIQMLESNVGLTGTHTGHWHYIQMLESNVGLTGTHTGHWHYIQMLESNVGLTGTHTGHWHYIQMLESNVGLTGTHTGHWHYIQMLESNVGLTGTHTGHWHYIQMLESNVGITGASSLKGEGARGTRCEVGQHPESAK</sequence>
<dbReference type="SUPFAM" id="SSF48452">
    <property type="entry name" value="TPR-like"/>
    <property type="match status" value="2"/>
</dbReference>
<dbReference type="InterPro" id="IPR039684">
    <property type="entry name" value="FANCG"/>
</dbReference>
<organism evidence="3">
    <name type="scientific">Xenopus tropicalis</name>
    <name type="common">Western clawed frog</name>
    <name type="synonym">Silurana tropicalis</name>
    <dbReference type="NCBI Taxonomy" id="8364"/>
    <lineage>
        <taxon>Eukaryota</taxon>
        <taxon>Metazoa</taxon>
        <taxon>Chordata</taxon>
        <taxon>Craniata</taxon>
        <taxon>Vertebrata</taxon>
        <taxon>Euteleostomi</taxon>
        <taxon>Amphibia</taxon>
        <taxon>Batrachia</taxon>
        <taxon>Anura</taxon>
        <taxon>Pipoidea</taxon>
        <taxon>Pipidae</taxon>
        <taxon>Xenopodinae</taxon>
        <taxon>Xenopus</taxon>
        <taxon>Silurana</taxon>
    </lineage>
</organism>
<dbReference type="InParanoid" id="F6QKD0"/>
<gene>
    <name evidence="3" type="primary">fancg</name>
</gene>
<dbReference type="AlphaFoldDB" id="F6QKD0"/>
<dbReference type="InterPro" id="IPR019734">
    <property type="entry name" value="TPR_rpt"/>
</dbReference>
<protein>
    <submittedName>
        <fullName evidence="3">FA complementation group G</fullName>
    </submittedName>
</protein>
<dbReference type="InterPro" id="IPR011990">
    <property type="entry name" value="TPR-like_helical_dom_sf"/>
</dbReference>
<reference evidence="3" key="1">
    <citation type="journal article" date="2010" name="Science">
        <title>The genome of the Western clawed frog Xenopus tropicalis.</title>
        <authorList>
            <person name="Hellsten U."/>
            <person name="Harland R.M."/>
            <person name="Gilchrist M.J."/>
            <person name="Hendrix D."/>
            <person name="Jurka J."/>
            <person name="Kapitonov V."/>
            <person name="Ovcharenko I."/>
            <person name="Putnam N.H."/>
            <person name="Shu S."/>
            <person name="Taher L."/>
            <person name="Blitz I.L."/>
            <person name="Blumberg B."/>
            <person name="Dichmann D.S."/>
            <person name="Dubchak I."/>
            <person name="Amaya E."/>
            <person name="Detter J.C."/>
            <person name="Fletcher R."/>
            <person name="Gerhard D.S."/>
            <person name="Goodstein D."/>
            <person name="Graves T."/>
            <person name="Grigoriev I.V."/>
            <person name="Grimwood J."/>
            <person name="Kawashima T."/>
            <person name="Lindquist E."/>
            <person name="Lucas S.M."/>
            <person name="Mead P.E."/>
            <person name="Mitros T."/>
            <person name="Ogino H."/>
            <person name="Ohta Y."/>
            <person name="Poliakov A.V."/>
            <person name="Pollet N."/>
            <person name="Robert J."/>
            <person name="Salamov A."/>
            <person name="Sater A.K."/>
            <person name="Schmutz J."/>
            <person name="Terry A."/>
            <person name="Vize P.D."/>
            <person name="Warren W.C."/>
            <person name="Wells D."/>
            <person name="Wills A."/>
            <person name="Wilson R.K."/>
            <person name="Zimmerman L.B."/>
            <person name="Zorn A.M."/>
            <person name="Grainger R."/>
            <person name="Grammer T."/>
            <person name="Khokha M.K."/>
            <person name="Richardson P.M."/>
            <person name="Rokhsar D.S."/>
        </authorList>
    </citation>
    <scope>NUCLEOTIDE SEQUENCE [LARGE SCALE GENOMIC DNA]</scope>
    <source>
        <strain evidence="3">Nigerian</strain>
    </source>
</reference>
<dbReference type="GO" id="GO:0036297">
    <property type="term" value="P:interstrand cross-link repair"/>
    <property type="evidence" value="ECO:0007669"/>
    <property type="project" value="InterPro"/>
</dbReference>
<name>F6QKD0_XENTR</name>
<dbReference type="HOGENOM" id="CLU_018870_0_0_1"/>
<dbReference type="GeneTree" id="ENSGT00390000007195"/>
<feature type="region of interest" description="Disordered" evidence="2">
    <location>
        <begin position="789"/>
        <end position="810"/>
    </location>
</feature>
<dbReference type="PROSITE" id="PS50005">
    <property type="entry name" value="TPR"/>
    <property type="match status" value="1"/>
</dbReference>
<dbReference type="Ensembl" id="ENSXETT00000030897">
    <property type="protein sequence ID" value="ENSXETP00000030897"/>
    <property type="gene ID" value="ENSXETG00000014153"/>
</dbReference>
<evidence type="ECO:0000256" key="2">
    <source>
        <dbReference type="SAM" id="MobiDB-lite"/>
    </source>
</evidence>
<dbReference type="Gene3D" id="1.25.40.10">
    <property type="entry name" value="Tetratricopeptide repeat domain"/>
    <property type="match status" value="2"/>
</dbReference>
<evidence type="ECO:0000313" key="3">
    <source>
        <dbReference type="Ensembl" id="ENSXETP00000030897"/>
    </source>
</evidence>
<dbReference type="GO" id="GO:0043240">
    <property type="term" value="C:Fanconi anaemia nuclear complex"/>
    <property type="evidence" value="ECO:0007669"/>
    <property type="project" value="InterPro"/>
</dbReference>
<feature type="compositionally biased region" description="Basic and acidic residues" evidence="2">
    <location>
        <begin position="793"/>
        <end position="810"/>
    </location>
</feature>
<dbReference type="SMART" id="SM00028">
    <property type="entry name" value="TPR"/>
    <property type="match status" value="5"/>
</dbReference>
<proteinExistence type="predicted"/>
<dbReference type="Bgee" id="ENSXETG00000014153">
    <property type="expression patterns" value="Expressed in testis and 15 other cell types or tissues"/>
</dbReference>
<evidence type="ECO:0000256" key="1">
    <source>
        <dbReference type="PROSITE-ProRule" id="PRU00339"/>
    </source>
</evidence>
<dbReference type="FunCoup" id="F6QKD0">
    <property type="interactions" value="2151"/>
</dbReference>
<dbReference type="PANTHER" id="PTHR15254">
    <property type="entry name" value="FANCONI ANEMIA GROUP G PROTEIN FAMILY MEMBER"/>
    <property type="match status" value="1"/>
</dbReference>